<evidence type="ECO:0000259" key="2">
    <source>
        <dbReference type="Pfam" id="PF13298"/>
    </source>
</evidence>
<dbReference type="EC" id="6.5.1.1" evidence="3"/>
<evidence type="ECO:0000313" key="3">
    <source>
        <dbReference type="EMBL" id="KUG19604.1"/>
    </source>
</evidence>
<evidence type="ECO:0000256" key="1">
    <source>
        <dbReference type="SAM" id="MobiDB-lite"/>
    </source>
</evidence>
<dbReference type="GO" id="GO:0003910">
    <property type="term" value="F:DNA ligase (ATP) activity"/>
    <property type="evidence" value="ECO:0007669"/>
    <property type="project" value="UniProtKB-EC"/>
</dbReference>
<proteinExistence type="predicted"/>
<dbReference type="PANTHER" id="PTHR39465:SF1">
    <property type="entry name" value="DNA LIGASE D 3'-PHOSPHOESTERASE DOMAIN-CONTAINING PROTEIN"/>
    <property type="match status" value="1"/>
</dbReference>
<comment type="caution">
    <text evidence="3">The sequence shown here is derived from an EMBL/GenBank/DDBJ whole genome shotgun (WGS) entry which is preliminary data.</text>
</comment>
<accession>A0A0W8FFH2</accession>
<protein>
    <submittedName>
        <fullName evidence="3">Atp-dependent dna ligase clustered with ku protein, ligd</fullName>
        <ecNumber evidence="3">6.5.1.1</ecNumber>
    </submittedName>
</protein>
<gene>
    <name evidence="3" type="ORF">ASZ90_010675</name>
</gene>
<dbReference type="InterPro" id="IPR014144">
    <property type="entry name" value="LigD_PE_domain"/>
</dbReference>
<dbReference type="AlphaFoldDB" id="A0A0W8FFH2"/>
<organism evidence="3">
    <name type="scientific">hydrocarbon metagenome</name>
    <dbReference type="NCBI Taxonomy" id="938273"/>
    <lineage>
        <taxon>unclassified sequences</taxon>
        <taxon>metagenomes</taxon>
        <taxon>ecological metagenomes</taxon>
    </lineage>
</organism>
<feature type="region of interest" description="Disordered" evidence="1">
    <location>
        <begin position="23"/>
        <end position="44"/>
    </location>
</feature>
<feature type="domain" description="DNA ligase D 3'-phosphoesterase" evidence="2">
    <location>
        <begin position="50"/>
        <end position="162"/>
    </location>
</feature>
<dbReference type="EMBL" id="LNQE01001273">
    <property type="protein sequence ID" value="KUG19604.1"/>
    <property type="molecule type" value="Genomic_DNA"/>
</dbReference>
<dbReference type="Pfam" id="PF13298">
    <property type="entry name" value="LigD_N"/>
    <property type="match status" value="1"/>
</dbReference>
<reference evidence="3" key="1">
    <citation type="journal article" date="2015" name="Proc. Natl. Acad. Sci. U.S.A.">
        <title>Networks of energetic and metabolic interactions define dynamics in microbial communities.</title>
        <authorList>
            <person name="Embree M."/>
            <person name="Liu J.K."/>
            <person name="Al-Bassam M.M."/>
            <person name="Zengler K."/>
        </authorList>
    </citation>
    <scope>NUCLEOTIDE SEQUENCE</scope>
</reference>
<name>A0A0W8FFH2_9ZZZZ</name>
<dbReference type="PANTHER" id="PTHR39465">
    <property type="entry name" value="DNA LIGASE D, 3'-PHOSPHOESTERASE DOMAIN"/>
    <property type="match status" value="1"/>
</dbReference>
<keyword evidence="3" id="KW-0436">Ligase</keyword>
<sequence>MVQYPHTGGMKIVSDKASLKEYRSRRDFTRTPEPPASDARSESRPIFVIQKHSAGTLHYDLRLEAEGVLKSWAVPKGPSTNPKEKRLALPTEDHPIEYADFEGIIPEGEYGAGTVMVWDRGTYRNLTEKDGRPVPLKEAIRNGHLSVWLEGSKIRGGYALTRFRTGKEESWLLVKMNDEEADPTHNPITLYPESVISGRTIQEIARKQN</sequence>
<dbReference type="NCBIfam" id="TIGR02777">
    <property type="entry name" value="LigD_PE_dom"/>
    <property type="match status" value="1"/>
</dbReference>